<dbReference type="InterPro" id="IPR001670">
    <property type="entry name" value="ADH_Fe/GldA"/>
</dbReference>
<dbReference type="Pfam" id="PF25137">
    <property type="entry name" value="ADH_Fe_C"/>
    <property type="match status" value="1"/>
</dbReference>
<dbReference type="Gene3D" id="3.40.50.1970">
    <property type="match status" value="1"/>
</dbReference>
<evidence type="ECO:0000259" key="2">
    <source>
        <dbReference type="Pfam" id="PF00465"/>
    </source>
</evidence>
<proteinExistence type="predicted"/>
<keyword evidence="5" id="KW-1185">Reference proteome</keyword>
<dbReference type="GO" id="GO:0005739">
    <property type="term" value="C:mitochondrion"/>
    <property type="evidence" value="ECO:0007669"/>
    <property type="project" value="TreeGrafter"/>
</dbReference>
<dbReference type="STRING" id="74557.A0A1V9ZLN1"/>
<name>A0A1V9ZLN1_9STRA</name>
<feature type="domain" description="Fe-containing alcohol dehydrogenase-like C-terminal" evidence="3">
    <location>
        <begin position="213"/>
        <end position="415"/>
    </location>
</feature>
<comment type="caution">
    <text evidence="4">The sequence shown here is derived from an EMBL/GenBank/DDBJ whole genome shotgun (WGS) entry which is preliminary data.</text>
</comment>
<dbReference type="InterPro" id="IPR056798">
    <property type="entry name" value="ADH_Fe_C"/>
</dbReference>
<dbReference type="EMBL" id="JNBS01001839">
    <property type="protein sequence ID" value="OQR98876.1"/>
    <property type="molecule type" value="Genomic_DNA"/>
</dbReference>
<dbReference type="PANTHER" id="PTHR11496">
    <property type="entry name" value="ALCOHOL DEHYDROGENASE"/>
    <property type="match status" value="1"/>
</dbReference>
<sequence>MKLHCVLRRYSTATDRFLFDAAPGTLHASQHPRVLFGRKQSEQLSVVAPKVMSKALLVRDRDSGSEKRAQYAQYLLQKANIPCFMFTLQRDCATIDSINQARDHARRVGANGVIAFGGGNVMDTSRAIAALMANDGNAEDLAQGPLSLSHRAAPLIVMPTVAGCGSEVSNEALVLDESAEAKLTFTKTPIIAEVVIIDPLLTVSVPMALTSQGALTALGQCIESFLMNTGDEKVDEICLNGIRTVAEALASPLKDGKLQLNDMGFRERLSLGSLYSSLASCATGFGAAHSVGIGVGGMSDTPHLQVCAAFLPLVIHRYETILEENAGDHHFDTLKARLEAVHKILTIVTSYKTETLSQWFTQVGCLLNIPDAHQLGFDDTLLTSIVDRATDRLEDCAIRSSSVLEKQDIDSIIQGAVALPSNAKEI</sequence>
<evidence type="ECO:0000313" key="5">
    <source>
        <dbReference type="Proteomes" id="UP000243217"/>
    </source>
</evidence>
<dbReference type="InterPro" id="IPR039697">
    <property type="entry name" value="Alcohol_dehydrogenase_Fe"/>
</dbReference>
<evidence type="ECO:0000313" key="4">
    <source>
        <dbReference type="EMBL" id="OQR98876.1"/>
    </source>
</evidence>
<dbReference type="Pfam" id="PF00465">
    <property type="entry name" value="Fe-ADH"/>
    <property type="match status" value="1"/>
</dbReference>
<dbReference type="SUPFAM" id="SSF56796">
    <property type="entry name" value="Dehydroquinate synthase-like"/>
    <property type="match status" value="1"/>
</dbReference>
<dbReference type="GO" id="GO:0004022">
    <property type="term" value="F:alcohol dehydrogenase (NAD+) activity"/>
    <property type="evidence" value="ECO:0007669"/>
    <property type="project" value="TreeGrafter"/>
</dbReference>
<reference evidence="4 5" key="1">
    <citation type="journal article" date="2014" name="Genome Biol. Evol.">
        <title>The secreted proteins of Achlya hypogyna and Thraustotheca clavata identify the ancestral oomycete secretome and reveal gene acquisitions by horizontal gene transfer.</title>
        <authorList>
            <person name="Misner I."/>
            <person name="Blouin N."/>
            <person name="Leonard G."/>
            <person name="Richards T.A."/>
            <person name="Lane C.E."/>
        </authorList>
    </citation>
    <scope>NUCLEOTIDE SEQUENCE [LARGE SCALE GENOMIC DNA]</scope>
    <source>
        <strain evidence="4 5">ATCC 34112</strain>
    </source>
</reference>
<dbReference type="OrthoDB" id="339764at2759"/>
<accession>A0A1V9ZLN1</accession>
<dbReference type="Proteomes" id="UP000243217">
    <property type="component" value="Unassembled WGS sequence"/>
</dbReference>
<organism evidence="4 5">
    <name type="scientific">Thraustotheca clavata</name>
    <dbReference type="NCBI Taxonomy" id="74557"/>
    <lineage>
        <taxon>Eukaryota</taxon>
        <taxon>Sar</taxon>
        <taxon>Stramenopiles</taxon>
        <taxon>Oomycota</taxon>
        <taxon>Saprolegniomycetes</taxon>
        <taxon>Saprolegniales</taxon>
        <taxon>Achlyaceae</taxon>
        <taxon>Thraustotheca</taxon>
    </lineage>
</organism>
<evidence type="ECO:0000256" key="1">
    <source>
        <dbReference type="ARBA" id="ARBA00023002"/>
    </source>
</evidence>
<keyword evidence="1" id="KW-0560">Oxidoreductase</keyword>
<dbReference type="GO" id="GO:0046872">
    <property type="term" value="F:metal ion binding"/>
    <property type="evidence" value="ECO:0007669"/>
    <property type="project" value="InterPro"/>
</dbReference>
<dbReference type="AlphaFoldDB" id="A0A1V9ZLN1"/>
<gene>
    <name evidence="4" type="ORF">THRCLA_06650</name>
</gene>
<dbReference type="Gene3D" id="1.20.1090.10">
    <property type="entry name" value="Dehydroquinate synthase-like - alpha domain"/>
    <property type="match status" value="1"/>
</dbReference>
<dbReference type="PANTHER" id="PTHR11496:SF83">
    <property type="entry name" value="HYDROXYACID-OXOACID TRANSHYDROGENASE, MITOCHONDRIAL"/>
    <property type="match status" value="1"/>
</dbReference>
<evidence type="ECO:0000259" key="3">
    <source>
        <dbReference type="Pfam" id="PF25137"/>
    </source>
</evidence>
<protein>
    <submittedName>
        <fullName evidence="4">Uncharacterized protein</fullName>
    </submittedName>
</protein>
<feature type="domain" description="Alcohol dehydrogenase iron-type/glycerol dehydrogenase GldA" evidence="2">
    <location>
        <begin position="33"/>
        <end position="199"/>
    </location>
</feature>